<dbReference type="OrthoDB" id="3579868at2"/>
<dbReference type="InterPro" id="IPR039708">
    <property type="entry name" value="MT1774/Rv1733c-like"/>
</dbReference>
<comment type="caution">
    <text evidence="2">The sequence shown here is derived from an EMBL/GenBank/DDBJ whole genome shotgun (WGS) entry which is preliminary data.</text>
</comment>
<dbReference type="AlphaFoldDB" id="A0A511DP22"/>
<reference evidence="2 3" key="1">
    <citation type="submission" date="2019-07" db="EMBL/GenBank/DDBJ databases">
        <title>Whole genome shotgun sequence of Pseudonocardia sulfidoxydans NBRC 16205.</title>
        <authorList>
            <person name="Hosoyama A."/>
            <person name="Uohara A."/>
            <person name="Ohji S."/>
            <person name="Ichikawa N."/>
        </authorList>
    </citation>
    <scope>NUCLEOTIDE SEQUENCE [LARGE SCALE GENOMIC DNA]</scope>
    <source>
        <strain evidence="2 3">NBRC 16205</strain>
    </source>
</reference>
<evidence type="ECO:0000313" key="2">
    <source>
        <dbReference type="EMBL" id="GEL26566.1"/>
    </source>
</evidence>
<accession>A0A511DP22</accession>
<sequence length="180" mass="19670">MERATDRARARLRRSVATLVALVLLLALPIGLLAHDWERSRSEDAAARLSPVTAVVLEFDAAPAALPYPADTAMTMSRVVRYAAPDGSVHTATLPVAVGAPDETTMQLWVDRRGVVGEPPSSPDVARNVGIVLAIAWTVVAWTAVVLIAITVRMRLDEMDSEQWDREWARVEPLWSGRIP</sequence>
<gene>
    <name evidence="2" type="ORF">PSU4_55200</name>
</gene>
<protein>
    <recommendedName>
        <fullName evidence="4">Transmembrane protein</fullName>
    </recommendedName>
</protein>
<organism evidence="2 3">
    <name type="scientific">Pseudonocardia sulfidoxydans NBRC 16205</name>
    <dbReference type="NCBI Taxonomy" id="1223511"/>
    <lineage>
        <taxon>Bacteria</taxon>
        <taxon>Bacillati</taxon>
        <taxon>Actinomycetota</taxon>
        <taxon>Actinomycetes</taxon>
        <taxon>Pseudonocardiales</taxon>
        <taxon>Pseudonocardiaceae</taxon>
        <taxon>Pseudonocardia</taxon>
    </lineage>
</organism>
<dbReference type="PANTHER" id="PTHR42305:SF1">
    <property type="entry name" value="MEMBRANE PROTEIN RV1733C-RELATED"/>
    <property type="match status" value="1"/>
</dbReference>
<evidence type="ECO:0000313" key="3">
    <source>
        <dbReference type="Proteomes" id="UP000321685"/>
    </source>
</evidence>
<dbReference type="PANTHER" id="PTHR42305">
    <property type="entry name" value="MEMBRANE PROTEIN RV1733C-RELATED"/>
    <property type="match status" value="1"/>
</dbReference>
<keyword evidence="3" id="KW-1185">Reference proteome</keyword>
<proteinExistence type="predicted"/>
<keyword evidence="1" id="KW-0812">Transmembrane</keyword>
<keyword evidence="1" id="KW-0472">Membrane</keyword>
<name>A0A511DP22_9PSEU</name>
<dbReference type="RefSeq" id="WP_147114820.1">
    <property type="nucleotide sequence ID" value="NZ_BJVJ01000097.1"/>
</dbReference>
<evidence type="ECO:0008006" key="4">
    <source>
        <dbReference type="Google" id="ProtNLM"/>
    </source>
</evidence>
<dbReference type="EMBL" id="BJVJ01000097">
    <property type="protein sequence ID" value="GEL26566.1"/>
    <property type="molecule type" value="Genomic_DNA"/>
</dbReference>
<feature type="transmembrane region" description="Helical" evidence="1">
    <location>
        <begin position="129"/>
        <end position="152"/>
    </location>
</feature>
<keyword evidence="1" id="KW-1133">Transmembrane helix</keyword>
<evidence type="ECO:0000256" key="1">
    <source>
        <dbReference type="SAM" id="Phobius"/>
    </source>
</evidence>
<dbReference type="Proteomes" id="UP000321685">
    <property type="component" value="Unassembled WGS sequence"/>
</dbReference>